<comment type="catalytic activity">
    <reaction evidence="9">
        <text>(2R)-hydroxyhexadecanoyl-CoA = pentadecanal + formyl-CoA</text>
        <dbReference type="Rhea" id="RHEA:55212"/>
        <dbReference type="ChEBI" id="CHEBI:17302"/>
        <dbReference type="ChEBI" id="CHEBI:57376"/>
        <dbReference type="ChEBI" id="CHEBI:138654"/>
    </reaction>
    <physiologicalReaction direction="left-to-right" evidence="9">
        <dbReference type="Rhea" id="RHEA:55213"/>
    </physiologicalReaction>
</comment>
<evidence type="ECO:0000256" key="4">
    <source>
        <dbReference type="ARBA" id="ARBA00018936"/>
    </source>
</evidence>
<dbReference type="GO" id="GO:0030976">
    <property type="term" value="F:thiamine pyrophosphate binding"/>
    <property type="evidence" value="ECO:0007669"/>
    <property type="project" value="InterPro"/>
</dbReference>
<dbReference type="PANTHER" id="PTHR18968:SF166">
    <property type="entry name" value="2-HYDROXYACYL-COA LYASE 2"/>
    <property type="match status" value="1"/>
</dbReference>
<comment type="cofactor">
    <cofactor evidence="2">
        <name>thiamine diphosphate</name>
        <dbReference type="ChEBI" id="CHEBI:58937"/>
    </cofactor>
</comment>
<evidence type="ECO:0000313" key="14">
    <source>
        <dbReference type="EMBL" id="OON21446.1"/>
    </source>
</evidence>
<comment type="cofactor">
    <cofactor evidence="1">
        <name>Mg(2+)</name>
        <dbReference type="ChEBI" id="CHEBI:18420"/>
    </cofactor>
</comment>
<keyword evidence="15" id="KW-1185">Reference proteome</keyword>
<dbReference type="InterPro" id="IPR045229">
    <property type="entry name" value="TPP_enz"/>
</dbReference>
<dbReference type="InterPro" id="IPR012001">
    <property type="entry name" value="Thiamin_PyroP_enz_TPP-bd_dom"/>
</dbReference>
<dbReference type="Proteomes" id="UP000243686">
    <property type="component" value="Unassembled WGS sequence"/>
</dbReference>
<evidence type="ECO:0000259" key="11">
    <source>
        <dbReference type="Pfam" id="PF00205"/>
    </source>
</evidence>
<evidence type="ECO:0000256" key="8">
    <source>
        <dbReference type="ARBA" id="ARBA00048738"/>
    </source>
</evidence>
<dbReference type="GO" id="GO:0009099">
    <property type="term" value="P:L-valine biosynthetic process"/>
    <property type="evidence" value="ECO:0007669"/>
    <property type="project" value="TreeGrafter"/>
</dbReference>
<dbReference type="Pfam" id="PF00205">
    <property type="entry name" value="TPP_enzyme_M"/>
    <property type="match status" value="1"/>
</dbReference>
<dbReference type="FunFam" id="3.40.50.970:FF:000007">
    <property type="entry name" value="Acetolactate synthase"/>
    <property type="match status" value="1"/>
</dbReference>
<dbReference type="InterPro" id="IPR012000">
    <property type="entry name" value="Thiamin_PyroP_enz_cen_dom"/>
</dbReference>
<evidence type="ECO:0000313" key="15">
    <source>
        <dbReference type="Proteomes" id="UP000243686"/>
    </source>
</evidence>
<evidence type="ECO:0000256" key="6">
    <source>
        <dbReference type="ARBA" id="ARBA00023052"/>
    </source>
</evidence>
<name>A0A1S8X454_OPIVI</name>
<dbReference type="InterPro" id="IPR029035">
    <property type="entry name" value="DHS-like_NAD/FAD-binding_dom"/>
</dbReference>
<evidence type="ECO:0000259" key="13">
    <source>
        <dbReference type="Pfam" id="PF02776"/>
    </source>
</evidence>
<dbReference type="GO" id="GO:0050660">
    <property type="term" value="F:flavin adenine dinucleotide binding"/>
    <property type="evidence" value="ECO:0007669"/>
    <property type="project" value="TreeGrafter"/>
</dbReference>
<dbReference type="InterPro" id="IPR000399">
    <property type="entry name" value="TPP-bd_CS"/>
</dbReference>
<organism evidence="14 15">
    <name type="scientific">Opisthorchis viverrini</name>
    <name type="common">Southeast Asian liver fluke</name>
    <dbReference type="NCBI Taxonomy" id="6198"/>
    <lineage>
        <taxon>Eukaryota</taxon>
        <taxon>Metazoa</taxon>
        <taxon>Spiralia</taxon>
        <taxon>Lophotrochozoa</taxon>
        <taxon>Platyhelminthes</taxon>
        <taxon>Trematoda</taxon>
        <taxon>Digenea</taxon>
        <taxon>Opisthorchiida</taxon>
        <taxon>Opisthorchiata</taxon>
        <taxon>Opisthorchiidae</taxon>
        <taxon>Opisthorchis</taxon>
    </lineage>
</organism>
<feature type="domain" description="Thiamine pyrophosphate enzyme N-terminal TPP-binding" evidence="13">
    <location>
        <begin position="51"/>
        <end position="165"/>
    </location>
</feature>
<dbReference type="GO" id="GO:0003984">
    <property type="term" value="F:acetolactate synthase activity"/>
    <property type="evidence" value="ECO:0007669"/>
    <property type="project" value="TreeGrafter"/>
</dbReference>
<dbReference type="CDD" id="cd07035">
    <property type="entry name" value="TPP_PYR_POX_like"/>
    <property type="match status" value="1"/>
</dbReference>
<evidence type="ECO:0000256" key="2">
    <source>
        <dbReference type="ARBA" id="ARBA00001964"/>
    </source>
</evidence>
<dbReference type="Gene3D" id="3.40.50.970">
    <property type="match status" value="2"/>
</dbReference>
<evidence type="ECO:0000256" key="1">
    <source>
        <dbReference type="ARBA" id="ARBA00001946"/>
    </source>
</evidence>
<dbReference type="EMBL" id="KV892129">
    <property type="protein sequence ID" value="OON21446.1"/>
    <property type="molecule type" value="Genomic_DNA"/>
</dbReference>
<feature type="domain" description="Thiamine pyrophosphate enzyme TPP-binding" evidence="12">
    <location>
        <begin position="486"/>
        <end position="588"/>
    </location>
</feature>
<evidence type="ECO:0000256" key="10">
    <source>
        <dbReference type="RuleBase" id="RU362132"/>
    </source>
</evidence>
<proteinExistence type="inferred from homology"/>
<dbReference type="SUPFAM" id="SSF52518">
    <property type="entry name" value="Thiamin diphosphate-binding fold (THDP-binding)"/>
    <property type="match status" value="2"/>
</dbReference>
<dbReference type="CDD" id="cd02004">
    <property type="entry name" value="TPP_BZL_OCoD_HPCL"/>
    <property type="match status" value="1"/>
</dbReference>
<evidence type="ECO:0000256" key="9">
    <source>
        <dbReference type="ARBA" id="ARBA00048767"/>
    </source>
</evidence>
<keyword evidence="5" id="KW-0479">Metal-binding</keyword>
<keyword evidence="6 10" id="KW-0786">Thiamine pyrophosphate</keyword>
<protein>
    <recommendedName>
        <fullName evidence="4">2-hydroxyacyl-CoA lyase 2</fullName>
    </recommendedName>
    <alternativeName>
        <fullName evidence="7">IlvB-like protein</fullName>
    </alternativeName>
</protein>
<dbReference type="InterPro" id="IPR011766">
    <property type="entry name" value="TPP_enzyme_TPP-bd"/>
</dbReference>
<evidence type="ECO:0000259" key="12">
    <source>
        <dbReference type="Pfam" id="PF02775"/>
    </source>
</evidence>
<accession>A0A1S8X454</accession>
<reference evidence="14 15" key="1">
    <citation type="submission" date="2015-03" db="EMBL/GenBank/DDBJ databases">
        <title>Draft genome of the nematode, Opisthorchis viverrini.</title>
        <authorList>
            <person name="Mitreva M."/>
        </authorList>
    </citation>
    <scope>NUCLEOTIDE SEQUENCE [LARGE SCALE GENOMIC DNA]</scope>
    <source>
        <strain evidence="14">Khon Kaen</strain>
    </source>
</reference>
<dbReference type="GO" id="GO:0005948">
    <property type="term" value="C:acetolactate synthase complex"/>
    <property type="evidence" value="ECO:0007669"/>
    <property type="project" value="TreeGrafter"/>
</dbReference>
<dbReference type="InterPro" id="IPR029061">
    <property type="entry name" value="THDP-binding"/>
</dbReference>
<dbReference type="AlphaFoldDB" id="A0A1S8X454"/>
<dbReference type="Pfam" id="PF02775">
    <property type="entry name" value="TPP_enzyme_C"/>
    <property type="match status" value="1"/>
</dbReference>
<dbReference type="GO" id="GO:0009097">
    <property type="term" value="P:isoleucine biosynthetic process"/>
    <property type="evidence" value="ECO:0007669"/>
    <property type="project" value="TreeGrafter"/>
</dbReference>
<comment type="similarity">
    <text evidence="3 10">Belongs to the TPP enzyme family.</text>
</comment>
<dbReference type="PROSITE" id="PS00187">
    <property type="entry name" value="TPP_ENZYMES"/>
    <property type="match status" value="1"/>
</dbReference>
<evidence type="ECO:0000256" key="5">
    <source>
        <dbReference type="ARBA" id="ARBA00022723"/>
    </source>
</evidence>
<gene>
    <name evidence="14" type="ORF">X801_02661</name>
</gene>
<comment type="catalytic activity">
    <reaction evidence="8">
        <text>2-hydroxyoctadecanoyl-CoA = heptadecanal + formyl-CoA</text>
        <dbReference type="Rhea" id="RHEA:55196"/>
        <dbReference type="ChEBI" id="CHEBI:57376"/>
        <dbReference type="ChEBI" id="CHEBI:74116"/>
        <dbReference type="ChEBI" id="CHEBI:138631"/>
    </reaction>
    <physiologicalReaction direction="left-to-right" evidence="8">
        <dbReference type="Rhea" id="RHEA:55197"/>
    </physiologicalReaction>
</comment>
<evidence type="ECO:0000256" key="3">
    <source>
        <dbReference type="ARBA" id="ARBA00007812"/>
    </source>
</evidence>
<sequence>MWVVASVSVILVGFLWFLLKKLKKYVIFEVRFADFLSLIRKPQLDQNSSHHGGELVADVLRAHGVPFIFTLCGGHISPILVAAELRKIRVIDVRHEATAVFAADAVSRLSGKVGVAVVTAGPGLTNTVTAVKNAQMAESPVVLLAGAAAGLLRGRGSLQDIDQISLFRSLCKWSGRVSRVKDIVPLLCKAFCEAQSGTPGPVLVELPIDTLYPYKLVRQHFRITDSVKSLSQRFTNWYLRFYLFRLFANGFQIKPCSPDEEPTSIPVLTPLVPQPSESQTNKLVCLLAYAQRPIAIVGSQALLPPYDAQTTSENVKSLRIPVYMTGMARGLLGRRHPCAFRHARRAALREADLILLAGSVCDFRLDYGRVLNRKAKIVVINRDKKQLYLNSDIFWRPHLAVRADVGTTLNAVAERLNERFPCSSAFRCPQEWIDELQTREDHRDEEIRQNTLTQPQERTNPLAVLWALEHHGLPSSEHEDCIIVADGGDFVGSAAYILRPRGPLSWLDPGPFGTLGVGGGFALGAKLCRPKATVWVVYGDGSAGYSLAEWDTMARHHAPAIAVIGNDGCWSQIARDQVGLFGSSVACTLSSLRYDVIGAAYAGSQSAILDYREAESHWSDHGGAFVVNRGNFAAIGQVFEEAKLMSDKGEPSVINCVIAPSAFREGSISL</sequence>
<dbReference type="PANTHER" id="PTHR18968">
    <property type="entry name" value="THIAMINE PYROPHOSPHATE ENZYMES"/>
    <property type="match status" value="1"/>
</dbReference>
<evidence type="ECO:0000256" key="7">
    <source>
        <dbReference type="ARBA" id="ARBA00030510"/>
    </source>
</evidence>
<dbReference type="Pfam" id="PF02776">
    <property type="entry name" value="TPP_enzyme_N"/>
    <property type="match status" value="1"/>
</dbReference>
<dbReference type="Gene3D" id="3.40.50.1220">
    <property type="entry name" value="TPP-binding domain"/>
    <property type="match status" value="1"/>
</dbReference>
<feature type="domain" description="Thiamine pyrophosphate enzyme central" evidence="11">
    <location>
        <begin position="281"/>
        <end position="411"/>
    </location>
</feature>
<dbReference type="GO" id="GO:0000287">
    <property type="term" value="F:magnesium ion binding"/>
    <property type="evidence" value="ECO:0007669"/>
    <property type="project" value="InterPro"/>
</dbReference>
<dbReference type="SUPFAM" id="SSF52467">
    <property type="entry name" value="DHS-like NAD/FAD-binding domain"/>
    <property type="match status" value="1"/>
</dbReference>